<reference evidence="1 2" key="1">
    <citation type="submission" date="2013-12" db="EMBL/GenBank/DDBJ databases">
        <authorList>
            <consortium name="DOE Joint Genome Institute"/>
            <person name="Eisen J."/>
            <person name="Huntemann M."/>
            <person name="Han J."/>
            <person name="Chen A."/>
            <person name="Kyrpides N."/>
            <person name="Mavromatis K."/>
            <person name="Markowitz V."/>
            <person name="Palaniappan K."/>
            <person name="Ivanova N."/>
            <person name="Schaumberg A."/>
            <person name="Pati A."/>
            <person name="Liolios K."/>
            <person name="Nordberg H.P."/>
            <person name="Cantor M.N."/>
            <person name="Hua S.X."/>
            <person name="Woyke T."/>
        </authorList>
    </citation>
    <scope>NUCLEOTIDE SEQUENCE [LARGE SCALE GENOMIC DNA]</scope>
    <source>
        <strain evidence="2">DSM 19437</strain>
    </source>
</reference>
<organism evidence="1 2">
    <name type="scientific">Niabella soli DSM 19437</name>
    <dbReference type="NCBI Taxonomy" id="929713"/>
    <lineage>
        <taxon>Bacteria</taxon>
        <taxon>Pseudomonadati</taxon>
        <taxon>Bacteroidota</taxon>
        <taxon>Chitinophagia</taxon>
        <taxon>Chitinophagales</taxon>
        <taxon>Chitinophagaceae</taxon>
        <taxon>Niabella</taxon>
    </lineage>
</organism>
<accession>W0F336</accession>
<gene>
    <name evidence="1" type="ORF">NIASO_08120</name>
</gene>
<evidence type="ECO:0000313" key="2">
    <source>
        <dbReference type="Proteomes" id="UP000003586"/>
    </source>
</evidence>
<proteinExistence type="predicted"/>
<dbReference type="KEGG" id="nso:NIASO_08120"/>
<dbReference type="AlphaFoldDB" id="W0F336"/>
<name>W0F336_9BACT</name>
<keyword evidence="2" id="KW-1185">Reference proteome</keyword>
<dbReference type="EMBL" id="CP007035">
    <property type="protein sequence ID" value="AHF17460.1"/>
    <property type="molecule type" value="Genomic_DNA"/>
</dbReference>
<dbReference type="HOGENOM" id="CLU_2410225_0_0_10"/>
<sequence>MNTINTRRLQRLNRVPYLDAYATKIGIRSVETTTTLMIGFHNLKTYVIGRAIGTGQQRPFSVGLALLAISKYKQSAPFFATETQKALRPFIG</sequence>
<protein>
    <submittedName>
        <fullName evidence="1">Uncharacterized protein</fullName>
    </submittedName>
</protein>
<dbReference type="Proteomes" id="UP000003586">
    <property type="component" value="Chromosome"/>
</dbReference>
<evidence type="ECO:0000313" key="1">
    <source>
        <dbReference type="EMBL" id="AHF17460.1"/>
    </source>
</evidence>